<reference evidence="3 4" key="1">
    <citation type="submission" date="2016-10" db="EMBL/GenBank/DDBJ databases">
        <authorList>
            <person name="de Groot N.N."/>
        </authorList>
    </citation>
    <scope>NUCLEOTIDE SEQUENCE [LARGE SCALE GENOMIC DNA]</scope>
    <source>
        <strain evidence="3 4">CGMCC 1.11147</strain>
    </source>
</reference>
<evidence type="ECO:0000256" key="1">
    <source>
        <dbReference type="ARBA" id="ARBA00006738"/>
    </source>
</evidence>
<dbReference type="RefSeq" id="WP_091021669.1">
    <property type="nucleotide sequence ID" value="NZ_BKAE01000004.1"/>
</dbReference>
<dbReference type="GO" id="GO:0004519">
    <property type="term" value="F:endonuclease activity"/>
    <property type="evidence" value="ECO:0007669"/>
    <property type="project" value="UniProtKB-KW"/>
</dbReference>
<dbReference type="NCBIfam" id="NF009150">
    <property type="entry name" value="PRK12497.1-3"/>
    <property type="match status" value="1"/>
</dbReference>
<dbReference type="Pfam" id="PF02021">
    <property type="entry name" value="UPF0102"/>
    <property type="match status" value="1"/>
</dbReference>
<dbReference type="PANTHER" id="PTHR34039">
    <property type="entry name" value="UPF0102 PROTEIN YRAN"/>
    <property type="match status" value="1"/>
</dbReference>
<organism evidence="3 4">
    <name type="scientific">Nocardioides szechwanensis</name>
    <dbReference type="NCBI Taxonomy" id="1005944"/>
    <lineage>
        <taxon>Bacteria</taxon>
        <taxon>Bacillati</taxon>
        <taxon>Actinomycetota</taxon>
        <taxon>Actinomycetes</taxon>
        <taxon>Propionibacteriales</taxon>
        <taxon>Nocardioidaceae</taxon>
        <taxon>Nocardioides</taxon>
    </lineage>
</organism>
<dbReference type="CDD" id="cd20736">
    <property type="entry name" value="PoNe_Nuclease"/>
    <property type="match status" value="1"/>
</dbReference>
<dbReference type="OrthoDB" id="9794876at2"/>
<gene>
    <name evidence="3" type="ORF">SAMN05192576_0555</name>
</gene>
<dbReference type="Gene3D" id="3.40.1350.10">
    <property type="match status" value="1"/>
</dbReference>
<dbReference type="InterPro" id="IPR011335">
    <property type="entry name" value="Restrct_endonuc-II-like"/>
</dbReference>
<sequence length="122" mass="13327">MTTTAASKQAVGAYGETVAARHLAETGLRVLERNWRCDEGEIDLVLRDGDVLVVCEVKTRSSDVCGSPHEAVSPAKLDRLRRLAHRWAGDHGLEPPETRIDLVAVRLPRRGAAEVEHVRGIG</sequence>
<dbReference type="SUPFAM" id="SSF52980">
    <property type="entry name" value="Restriction endonuclease-like"/>
    <property type="match status" value="1"/>
</dbReference>
<dbReference type="InterPro" id="IPR011856">
    <property type="entry name" value="tRNA_endonuc-like_dom_sf"/>
</dbReference>
<evidence type="ECO:0000256" key="2">
    <source>
        <dbReference type="HAMAP-Rule" id="MF_00048"/>
    </source>
</evidence>
<dbReference type="HAMAP" id="MF_00048">
    <property type="entry name" value="UPF0102"/>
    <property type="match status" value="1"/>
</dbReference>
<proteinExistence type="inferred from homology"/>
<evidence type="ECO:0000313" key="3">
    <source>
        <dbReference type="EMBL" id="SDM63626.1"/>
    </source>
</evidence>
<dbReference type="GO" id="GO:0003676">
    <property type="term" value="F:nucleic acid binding"/>
    <property type="evidence" value="ECO:0007669"/>
    <property type="project" value="InterPro"/>
</dbReference>
<dbReference type="STRING" id="1005944.SAMN05192576_0555"/>
<dbReference type="InterPro" id="IPR003509">
    <property type="entry name" value="UPF0102_YraN-like"/>
</dbReference>
<evidence type="ECO:0000313" key="4">
    <source>
        <dbReference type="Proteomes" id="UP000199004"/>
    </source>
</evidence>
<dbReference type="PANTHER" id="PTHR34039:SF1">
    <property type="entry name" value="UPF0102 PROTEIN YRAN"/>
    <property type="match status" value="1"/>
</dbReference>
<dbReference type="NCBIfam" id="NF009154">
    <property type="entry name" value="PRK12497.3-3"/>
    <property type="match status" value="1"/>
</dbReference>
<dbReference type="Proteomes" id="UP000199004">
    <property type="component" value="Unassembled WGS sequence"/>
</dbReference>
<dbReference type="EMBL" id="FNIC01000001">
    <property type="protein sequence ID" value="SDM63626.1"/>
    <property type="molecule type" value="Genomic_DNA"/>
</dbReference>
<keyword evidence="4" id="KW-1185">Reference proteome</keyword>
<accession>A0A1G9UUQ9</accession>
<name>A0A1G9UUQ9_9ACTN</name>
<keyword evidence="3" id="KW-0255">Endonuclease</keyword>
<dbReference type="AlphaFoldDB" id="A0A1G9UUQ9"/>
<comment type="similarity">
    <text evidence="1 2">Belongs to the UPF0102 family.</text>
</comment>
<keyword evidence="3" id="KW-0378">Hydrolase</keyword>
<keyword evidence="3" id="KW-0540">Nuclease</keyword>
<protein>
    <recommendedName>
        <fullName evidence="2">UPF0102 protein SAMN05192576_0555</fullName>
    </recommendedName>
</protein>